<evidence type="ECO:0000313" key="3">
    <source>
        <dbReference type="Proteomes" id="UP000176834"/>
    </source>
</evidence>
<reference evidence="2 3" key="1">
    <citation type="journal article" date="2016" name="Nat. Commun.">
        <title>Thousands of microbial genomes shed light on interconnected biogeochemical processes in an aquifer system.</title>
        <authorList>
            <person name="Anantharaman K."/>
            <person name="Brown C.T."/>
            <person name="Hug L.A."/>
            <person name="Sharon I."/>
            <person name="Castelle C.J."/>
            <person name="Probst A.J."/>
            <person name="Thomas B.C."/>
            <person name="Singh A."/>
            <person name="Wilkins M.J."/>
            <person name="Karaoz U."/>
            <person name="Brodie E.L."/>
            <person name="Williams K.H."/>
            <person name="Hubbard S.S."/>
            <person name="Banfield J.F."/>
        </authorList>
    </citation>
    <scope>NUCLEOTIDE SEQUENCE [LARGE SCALE GENOMIC DNA]</scope>
</reference>
<protein>
    <submittedName>
        <fullName evidence="2">Uncharacterized protein</fullName>
    </submittedName>
</protein>
<evidence type="ECO:0000313" key="2">
    <source>
        <dbReference type="EMBL" id="OGN07167.1"/>
    </source>
</evidence>
<gene>
    <name evidence="2" type="ORF">A3B86_02050</name>
</gene>
<evidence type="ECO:0000256" key="1">
    <source>
        <dbReference type="SAM" id="MobiDB-lite"/>
    </source>
</evidence>
<comment type="caution">
    <text evidence="2">The sequence shown here is derived from an EMBL/GenBank/DDBJ whole genome shotgun (WGS) entry which is preliminary data.</text>
</comment>
<dbReference type="EMBL" id="MGJN01000009">
    <property type="protein sequence ID" value="OGN07167.1"/>
    <property type="molecule type" value="Genomic_DNA"/>
</dbReference>
<organism evidence="2 3">
    <name type="scientific">Candidatus Yanofskybacteria bacterium RIFCSPHIGHO2_02_FULL_38_22b</name>
    <dbReference type="NCBI Taxonomy" id="1802673"/>
    <lineage>
        <taxon>Bacteria</taxon>
        <taxon>Candidatus Yanofskyibacteriota</taxon>
    </lineage>
</organism>
<proteinExistence type="predicted"/>
<accession>A0A1F8F201</accession>
<feature type="compositionally biased region" description="Polar residues" evidence="1">
    <location>
        <begin position="24"/>
        <end position="36"/>
    </location>
</feature>
<dbReference type="Proteomes" id="UP000176834">
    <property type="component" value="Unassembled WGS sequence"/>
</dbReference>
<feature type="region of interest" description="Disordered" evidence="1">
    <location>
        <begin position="1"/>
        <end position="42"/>
    </location>
</feature>
<name>A0A1F8F201_9BACT</name>
<dbReference type="AlphaFoldDB" id="A0A1F8F201"/>
<sequence>MTEKIGQRKSNFSHKIPTHIGETQIRQSAEGNTEGTPTFGRGPVETLILSLLKDQDGRRTI</sequence>